<name>A0A7E4W554_PANRE</name>
<organism evidence="1 2">
    <name type="scientific">Panagrellus redivivus</name>
    <name type="common">Microworm</name>
    <dbReference type="NCBI Taxonomy" id="6233"/>
    <lineage>
        <taxon>Eukaryota</taxon>
        <taxon>Metazoa</taxon>
        <taxon>Ecdysozoa</taxon>
        <taxon>Nematoda</taxon>
        <taxon>Chromadorea</taxon>
        <taxon>Rhabditida</taxon>
        <taxon>Tylenchina</taxon>
        <taxon>Panagrolaimomorpha</taxon>
        <taxon>Panagrolaimoidea</taxon>
        <taxon>Panagrolaimidae</taxon>
        <taxon>Panagrellus</taxon>
    </lineage>
</organism>
<evidence type="ECO:0000313" key="2">
    <source>
        <dbReference type="WBParaSite" id="Pan_g7136.t1"/>
    </source>
</evidence>
<keyword evidence="1" id="KW-1185">Reference proteome</keyword>
<reference evidence="1" key="1">
    <citation type="journal article" date="2013" name="Genetics">
        <title>The draft genome and transcriptome of Panagrellus redivivus are shaped by the harsh demands of a free-living lifestyle.</title>
        <authorList>
            <person name="Srinivasan J."/>
            <person name="Dillman A.R."/>
            <person name="Macchietto M.G."/>
            <person name="Heikkinen L."/>
            <person name="Lakso M."/>
            <person name="Fracchia K.M."/>
            <person name="Antoshechkin I."/>
            <person name="Mortazavi A."/>
            <person name="Wong G."/>
            <person name="Sternberg P.W."/>
        </authorList>
    </citation>
    <scope>NUCLEOTIDE SEQUENCE [LARGE SCALE GENOMIC DNA]</scope>
    <source>
        <strain evidence="1">MT8872</strain>
    </source>
</reference>
<dbReference type="PANTHER" id="PTHR31389">
    <property type="entry name" value="LD39211P"/>
    <property type="match status" value="1"/>
</dbReference>
<dbReference type="Proteomes" id="UP000492821">
    <property type="component" value="Unassembled WGS sequence"/>
</dbReference>
<accession>A0A7E4W554</accession>
<dbReference type="PANTHER" id="PTHR31389:SF4">
    <property type="entry name" value="LD39211P"/>
    <property type="match status" value="1"/>
</dbReference>
<dbReference type="AlphaFoldDB" id="A0A7E4W554"/>
<sequence length="338" mass="38829">MKICSTSKLIMVMRKVVLDNKCICHFNQSSYNMCYQMQVAPFTTGYPFSCKFVSHLANLGLLDESNSVSPMTHTPVLVTAFSSTYYYRGLNMISAYRKIFPRDRIAVYDLGLEGWQLRRLRKICNVVVILFPFNLYPDYFNVLNHYRWKPVVITMALKSYGSIIYADTSVQFRNANYLRVPGIMNCNFTFKNRFQCSRSQYMLHSYAGHNIQQATMSSVLKYLPSDVSRLKDTDMYEAGLVSVIKTPETIELLKWLVLCALEEFCIAPRVNRPVHRCSFNDDVSLEPTCHRFDQSVINVLLANANNFSTSNYTSGLTDFYGIRRGDDSDPDEITLVPC</sequence>
<proteinExistence type="predicted"/>
<dbReference type="Pfam" id="PF07801">
    <property type="entry name" value="DUF1647"/>
    <property type="match status" value="1"/>
</dbReference>
<reference evidence="2" key="2">
    <citation type="submission" date="2020-10" db="UniProtKB">
        <authorList>
            <consortium name="WormBaseParasite"/>
        </authorList>
    </citation>
    <scope>IDENTIFICATION</scope>
</reference>
<dbReference type="InterPro" id="IPR012444">
    <property type="entry name" value="DUF1647"/>
</dbReference>
<dbReference type="WBParaSite" id="Pan_g7136.t1">
    <property type="protein sequence ID" value="Pan_g7136.t1"/>
    <property type="gene ID" value="Pan_g7136"/>
</dbReference>
<evidence type="ECO:0000313" key="1">
    <source>
        <dbReference type="Proteomes" id="UP000492821"/>
    </source>
</evidence>
<protein>
    <submittedName>
        <fullName evidence="2">ANF_receptor domain-containing protein</fullName>
    </submittedName>
</protein>